<protein>
    <submittedName>
        <fullName evidence="1">Uncharacterized protein</fullName>
    </submittedName>
</protein>
<evidence type="ECO:0000313" key="1">
    <source>
        <dbReference type="EMBL" id="PHJ21046.1"/>
    </source>
</evidence>
<name>A0A2C6KZ53_9APIC</name>
<sequence>MFKRFLFFSFSFFSVFPFSHLSFLSIVSPESVFFFCMRLSLWKKSRQKILLRPFRPTSISPRLLSSFLKNTSYRMISSLFLPLQPRLALLWREEALSRRKIRDQSRERSTIQRAIHLFHLIFMRLRSLLRLSCLTPLLKIRVSRLPLLLLLPFHVEMVKGRRGAA</sequence>
<dbReference type="EMBL" id="MIGC01002460">
    <property type="protein sequence ID" value="PHJ21046.1"/>
    <property type="molecule type" value="Genomic_DNA"/>
</dbReference>
<dbReference type="GeneID" id="94428497"/>
<dbReference type="AlphaFoldDB" id="A0A2C6KZ53"/>
<dbReference type="RefSeq" id="XP_067922731.1">
    <property type="nucleotide sequence ID" value="XM_068065286.1"/>
</dbReference>
<comment type="caution">
    <text evidence="1">The sequence shown here is derived from an EMBL/GenBank/DDBJ whole genome shotgun (WGS) entry which is preliminary data.</text>
</comment>
<organism evidence="1 2">
    <name type="scientific">Cystoisospora suis</name>
    <dbReference type="NCBI Taxonomy" id="483139"/>
    <lineage>
        <taxon>Eukaryota</taxon>
        <taxon>Sar</taxon>
        <taxon>Alveolata</taxon>
        <taxon>Apicomplexa</taxon>
        <taxon>Conoidasida</taxon>
        <taxon>Coccidia</taxon>
        <taxon>Eucoccidiorida</taxon>
        <taxon>Eimeriorina</taxon>
        <taxon>Sarcocystidae</taxon>
        <taxon>Cystoisospora</taxon>
    </lineage>
</organism>
<evidence type="ECO:0000313" key="2">
    <source>
        <dbReference type="Proteomes" id="UP000221165"/>
    </source>
</evidence>
<gene>
    <name evidence="1" type="ORF">CSUI_005107</name>
</gene>
<reference evidence="1 2" key="1">
    <citation type="journal article" date="2017" name="Int. J. Parasitol.">
        <title>The genome of the protozoan parasite Cystoisospora suis and a reverse vaccinology approach to identify vaccine candidates.</title>
        <authorList>
            <person name="Palmieri N."/>
            <person name="Shrestha A."/>
            <person name="Ruttkowski B."/>
            <person name="Beck T."/>
            <person name="Vogl C."/>
            <person name="Tomley F."/>
            <person name="Blake D.P."/>
            <person name="Joachim A."/>
        </authorList>
    </citation>
    <scope>NUCLEOTIDE SEQUENCE [LARGE SCALE GENOMIC DNA]</scope>
    <source>
        <strain evidence="1 2">Wien I</strain>
    </source>
</reference>
<proteinExistence type="predicted"/>
<dbReference type="VEuPathDB" id="ToxoDB:CSUI_005107"/>
<keyword evidence="2" id="KW-1185">Reference proteome</keyword>
<accession>A0A2C6KZ53</accession>
<dbReference type="Proteomes" id="UP000221165">
    <property type="component" value="Unassembled WGS sequence"/>
</dbReference>